<keyword evidence="3" id="KW-1185">Reference proteome</keyword>
<gene>
    <name evidence="2" type="ORF">JOF34_001818</name>
</gene>
<evidence type="ECO:0000259" key="1">
    <source>
        <dbReference type="Pfam" id="PF13625"/>
    </source>
</evidence>
<name>A0ABS4ZIX5_9MICO</name>
<sequence>MIRVDGSAARMIAERLAAADDDALAGLFASRRLAPLAAPATTWRDFFDAAESLLQPEQIRLAVAALPRDTLAALASGEPRDLLALTDNDGKALPEVAAALVDIDLTTTPAGAPAAADDASSSYAAERAFSTISAIADIVFGSLARPLTRVASGALGASEKRRLVEQEIASDSEEADALVRLATHTGLMRGHDGHISTTSVGAAWVQKPTPRRWEMLAERFRDVLPAGLRDGNGWIDPALWSGAYPLDPEWPVTAERLLAFARLMGLLPPGHVPAETPWARPLREGKAADAGQLITLLPHEVDRLYLQNDLTAISPGPLAPHLDVRLRAMTQRESRAQASTYRFTERTIAAALSSGETADSIREFLNELSLTGVPQPLEYLIERTDDQHGLVRVSIAPDGGHTVISSPDHDMIRTLAVDQSLSSLALLPDGALLRTRATRNVAYWALTDARYPVVALDEDGDVIALNRHRLAPDPEPRAGFGELIERLRNSEGSDADAAWLKRELDSAVKDRAIIALEINMPDGSVRELTVEAAGLGGGRLRGRDAKADVERTLPVGLIRSMRRI</sequence>
<evidence type="ECO:0000313" key="2">
    <source>
        <dbReference type="EMBL" id="MBP2437232.1"/>
    </source>
</evidence>
<dbReference type="RefSeq" id="WP_241245090.1">
    <property type="nucleotide sequence ID" value="NZ_CP049253.1"/>
</dbReference>
<protein>
    <recommendedName>
        <fullName evidence="1">Helicase XPB/Ssl2 N-terminal domain-containing protein</fullName>
    </recommendedName>
</protein>
<accession>A0ABS4ZIX5</accession>
<dbReference type="Proteomes" id="UP001519362">
    <property type="component" value="Unassembled WGS sequence"/>
</dbReference>
<organism evidence="2 3">
    <name type="scientific">Microbacterium amylolyticum</name>
    <dbReference type="NCBI Taxonomy" id="936337"/>
    <lineage>
        <taxon>Bacteria</taxon>
        <taxon>Bacillati</taxon>
        <taxon>Actinomycetota</taxon>
        <taxon>Actinomycetes</taxon>
        <taxon>Micrococcales</taxon>
        <taxon>Microbacteriaceae</taxon>
        <taxon>Microbacterium</taxon>
    </lineage>
</organism>
<comment type="caution">
    <text evidence="2">The sequence shown here is derived from an EMBL/GenBank/DDBJ whole genome shotgun (WGS) entry which is preliminary data.</text>
</comment>
<feature type="domain" description="Helicase XPB/Ssl2 N-terminal" evidence="1">
    <location>
        <begin position="304"/>
        <end position="426"/>
    </location>
</feature>
<proteinExistence type="predicted"/>
<evidence type="ECO:0000313" key="3">
    <source>
        <dbReference type="Proteomes" id="UP001519362"/>
    </source>
</evidence>
<dbReference type="InterPro" id="IPR032830">
    <property type="entry name" value="XPB/Ssl2_N"/>
</dbReference>
<dbReference type="Pfam" id="PF13625">
    <property type="entry name" value="Helicase_C_3"/>
    <property type="match status" value="1"/>
</dbReference>
<dbReference type="EMBL" id="JAGIOL010000001">
    <property type="protein sequence ID" value="MBP2437232.1"/>
    <property type="molecule type" value="Genomic_DNA"/>
</dbReference>
<reference evidence="2 3" key="1">
    <citation type="submission" date="2021-03" db="EMBL/GenBank/DDBJ databases">
        <title>Sequencing the genomes of 1000 actinobacteria strains.</title>
        <authorList>
            <person name="Klenk H.-P."/>
        </authorList>
    </citation>
    <scope>NUCLEOTIDE SEQUENCE [LARGE SCALE GENOMIC DNA]</scope>
    <source>
        <strain evidence="2 3">DSM 24221</strain>
    </source>
</reference>